<accession>A0ABV3PH04</accession>
<name>A0ABV3PH04_9HYPH</name>
<keyword evidence="2" id="KW-1185">Reference proteome</keyword>
<evidence type="ECO:0008006" key="3">
    <source>
        <dbReference type="Google" id="ProtNLM"/>
    </source>
</evidence>
<proteinExistence type="predicted"/>
<comment type="caution">
    <text evidence="1">The sequence shown here is derived from an EMBL/GenBank/DDBJ whole genome shotgun (WGS) entry which is preliminary data.</text>
</comment>
<dbReference type="Proteomes" id="UP001555786">
    <property type="component" value="Unassembled WGS sequence"/>
</dbReference>
<evidence type="ECO:0000313" key="1">
    <source>
        <dbReference type="EMBL" id="MEW9304899.1"/>
    </source>
</evidence>
<gene>
    <name evidence="1" type="ORF">ABXS05_05075</name>
</gene>
<sequence>MMLAIGLPGKPAVAGPATDGGAREITDALGRNLGKVWIDKGVISVKPDGEGYDLALDIGSAKLGLPGDGMTFSLKPFTLRLTPKGERRFAFELPKSTLELTCRNPALFFSEEGSRRLVNCSGEGLLDLDAFLVSEGNLQCESSTASNSVGVFGGEGKTGLISLKLAGTAVADGNIDGRISYEVSSFVETFGARIGDALPTSLPKPEMTTKVDGIRHDFSVSGLRKTGLTTAFAFLSDRFLRGPGTATRAEIEALAKGVMPLWSNASLKSHYENLSWGTPRGPIKFAVIDAAMKNEGLVEHTDLDGTLSVSGMQVPGTVLPSWAAILVPEKITLDTRLKDLDLESLVDGAIEVATRGGSPVPGEMHALLLRVFSNNRATLAFDATATASGYDIKGQGMTSIFPSQGGKAIISAAGVDAIDAVLAKAAVSDPMSRRAALGGAFLKGLAKTGSDGRLIWNVEFERQMSKITVNGQSFGPGTRQ</sequence>
<reference evidence="1 2" key="1">
    <citation type="submission" date="2024-07" db="EMBL/GenBank/DDBJ databases">
        <title>Description of Labrys sedimenti sp. nov., isolated from a diclofenac-degrading enrichment culture.</title>
        <authorList>
            <person name="Tancsics A."/>
            <person name="Csepanyi A."/>
        </authorList>
    </citation>
    <scope>NUCLEOTIDE SEQUENCE [LARGE SCALE GENOMIC DNA]</scope>
    <source>
        <strain evidence="1 2">LMG 23578</strain>
    </source>
</reference>
<organism evidence="1 2">
    <name type="scientific">Labrys neptuniae</name>
    <dbReference type="NCBI Taxonomy" id="376174"/>
    <lineage>
        <taxon>Bacteria</taxon>
        <taxon>Pseudomonadati</taxon>
        <taxon>Pseudomonadota</taxon>
        <taxon>Alphaproteobacteria</taxon>
        <taxon>Hyphomicrobiales</taxon>
        <taxon>Xanthobacteraceae</taxon>
        <taxon>Labrys</taxon>
    </lineage>
</organism>
<evidence type="ECO:0000313" key="2">
    <source>
        <dbReference type="Proteomes" id="UP001555786"/>
    </source>
</evidence>
<dbReference type="EMBL" id="JBFNQD010000001">
    <property type="protein sequence ID" value="MEW9304899.1"/>
    <property type="molecule type" value="Genomic_DNA"/>
</dbReference>
<protein>
    <recommendedName>
        <fullName evidence="3">DUF2125 domain-containing protein</fullName>
    </recommendedName>
</protein>
<dbReference type="RefSeq" id="WP_367623144.1">
    <property type="nucleotide sequence ID" value="NZ_JBFNQD010000001.1"/>
</dbReference>